<name>A0A975FYE4_9CAUL</name>
<dbReference type="Gene3D" id="3.60.15.10">
    <property type="entry name" value="Ribonuclease Z/Hydroxyacylglutathione hydrolase-like"/>
    <property type="match status" value="1"/>
</dbReference>
<evidence type="ECO:0000259" key="2">
    <source>
        <dbReference type="SMART" id="SM00849"/>
    </source>
</evidence>
<dbReference type="KEGG" id="caul:KCG34_20895"/>
<dbReference type="InterPro" id="IPR001279">
    <property type="entry name" value="Metallo-B-lactamas"/>
</dbReference>
<evidence type="ECO:0000256" key="1">
    <source>
        <dbReference type="SAM" id="SignalP"/>
    </source>
</evidence>
<dbReference type="Proteomes" id="UP000676409">
    <property type="component" value="Chromosome"/>
</dbReference>
<dbReference type="AlphaFoldDB" id="A0A975FYE4"/>
<organism evidence="3 4">
    <name type="scientific">Phenylobacterium montanum</name>
    <dbReference type="NCBI Taxonomy" id="2823693"/>
    <lineage>
        <taxon>Bacteria</taxon>
        <taxon>Pseudomonadati</taxon>
        <taxon>Pseudomonadota</taxon>
        <taxon>Alphaproteobacteria</taxon>
        <taxon>Caulobacterales</taxon>
        <taxon>Caulobacteraceae</taxon>
        <taxon>Phenylobacterium</taxon>
    </lineage>
</organism>
<evidence type="ECO:0000313" key="3">
    <source>
        <dbReference type="EMBL" id="QUD87484.1"/>
    </source>
</evidence>
<accession>A0A975FYE4</accession>
<dbReference type="SUPFAM" id="SSF56281">
    <property type="entry name" value="Metallo-hydrolase/oxidoreductase"/>
    <property type="match status" value="1"/>
</dbReference>
<reference evidence="3" key="1">
    <citation type="submission" date="2021-04" db="EMBL/GenBank/DDBJ databases">
        <title>The complete genome sequence of Caulobacter sp. S6.</title>
        <authorList>
            <person name="Tang Y."/>
            <person name="Ouyang W."/>
            <person name="Liu Q."/>
            <person name="Huang B."/>
            <person name="Guo Z."/>
            <person name="Lei P."/>
        </authorList>
    </citation>
    <scope>NUCLEOTIDE SEQUENCE</scope>
    <source>
        <strain evidence="3">S6</strain>
    </source>
</reference>
<protein>
    <submittedName>
        <fullName evidence="3">Subclass B3 metallo-beta-lactamase</fullName>
    </submittedName>
</protein>
<dbReference type="RefSeq" id="WP_211937536.1">
    <property type="nucleotide sequence ID" value="NZ_CP073078.1"/>
</dbReference>
<keyword evidence="4" id="KW-1185">Reference proteome</keyword>
<dbReference type="SMART" id="SM00849">
    <property type="entry name" value="Lactamase_B"/>
    <property type="match status" value="1"/>
</dbReference>
<gene>
    <name evidence="3" type="primary">bla</name>
    <name evidence="3" type="ORF">KCG34_20895</name>
</gene>
<dbReference type="InterPro" id="IPR050855">
    <property type="entry name" value="NDM-1-like"/>
</dbReference>
<dbReference type="PANTHER" id="PTHR42951:SF17">
    <property type="entry name" value="METALLO-BETA-LACTAMASE DOMAIN-CONTAINING PROTEIN"/>
    <property type="match status" value="1"/>
</dbReference>
<dbReference type="NCBIfam" id="NF033105">
    <property type="entry name" value="bla_subclass_B3"/>
    <property type="match status" value="1"/>
</dbReference>
<evidence type="ECO:0000313" key="4">
    <source>
        <dbReference type="Proteomes" id="UP000676409"/>
    </source>
</evidence>
<dbReference type="InterPro" id="IPR036866">
    <property type="entry name" value="RibonucZ/Hydroxyglut_hydro"/>
</dbReference>
<dbReference type="Pfam" id="PF00753">
    <property type="entry name" value="Lactamase_B"/>
    <property type="match status" value="1"/>
</dbReference>
<dbReference type="NCBIfam" id="NF012229">
    <property type="entry name" value="bla_class_B_core"/>
    <property type="match status" value="1"/>
</dbReference>
<proteinExistence type="predicted"/>
<feature type="signal peptide" evidence="1">
    <location>
        <begin position="1"/>
        <end position="24"/>
    </location>
</feature>
<dbReference type="PANTHER" id="PTHR42951">
    <property type="entry name" value="METALLO-BETA-LACTAMASE DOMAIN-CONTAINING"/>
    <property type="match status" value="1"/>
</dbReference>
<feature type="chain" id="PRO_5036939993" evidence="1">
    <location>
        <begin position="25"/>
        <end position="288"/>
    </location>
</feature>
<keyword evidence="1" id="KW-0732">Signal</keyword>
<feature type="domain" description="Metallo-beta-lactamase" evidence="2">
    <location>
        <begin position="52"/>
        <end position="240"/>
    </location>
</feature>
<dbReference type="EMBL" id="CP073078">
    <property type="protein sequence ID" value="QUD87484.1"/>
    <property type="molecule type" value="Genomic_DNA"/>
</dbReference>
<sequence>MFLRLFAPLVALAALALVATPAPAAVPGEDLWSEPLAPFKIADNLYYVGSKELTAFLIVTPKGDILLDGGVPKNGPMVLDNVRALGFDPHDIKILINSHAHFDHAGPFAMLKQATGAQMVISRGDAPVIESGGETDFFFHKRMFPPAKVDRVIDDGDTVSLGGVTLTAHITAGHTKGCTSWTLPVTVDGQAKQALFICSLTLLPGYRLTGDPGYPNLGADFARSIATLRAQRCDLFLASHGGFIDLLKKREAMLAGAKTNPFIDPAGCKAYIDHGEASLHRLEARGGQ</sequence>